<dbReference type="Proteomes" id="UP000002419">
    <property type="component" value="Chromosome"/>
</dbReference>
<accession>B3DTP3</accession>
<name>B3DTP3_BIFLD</name>
<evidence type="ECO:0000313" key="1">
    <source>
        <dbReference type="EMBL" id="ACD98512.1"/>
    </source>
</evidence>
<organism evidence="1 2">
    <name type="scientific">Bifidobacterium longum (strain DJO10A)</name>
    <dbReference type="NCBI Taxonomy" id="205913"/>
    <lineage>
        <taxon>Bacteria</taxon>
        <taxon>Bacillati</taxon>
        <taxon>Actinomycetota</taxon>
        <taxon>Actinomycetes</taxon>
        <taxon>Bifidobacteriales</taxon>
        <taxon>Bifidobacteriaceae</taxon>
        <taxon>Bifidobacterium</taxon>
    </lineage>
</organism>
<gene>
    <name evidence="1" type="ordered locus">BLD_1066</name>
</gene>
<dbReference type="EMBL" id="CP000605">
    <property type="protein sequence ID" value="ACD98512.1"/>
    <property type="molecule type" value="Genomic_DNA"/>
</dbReference>
<evidence type="ECO:0000313" key="2">
    <source>
        <dbReference type="Proteomes" id="UP000002419"/>
    </source>
</evidence>
<reference evidence="1 2" key="1">
    <citation type="journal article" date="2006" name="Appl. Environ. Microbiol.">
        <title>Sequence analysis of two cryptic plasmids from Bifidobacterium longum DJO10A and construction of a shuttle cloning vector.</title>
        <authorList>
            <person name="Lee J.H."/>
            <person name="O'Sullivan D.J."/>
        </authorList>
    </citation>
    <scope>NUCLEOTIDE SEQUENCE [LARGE SCALE GENOMIC DNA]</scope>
    <source>
        <strain evidence="1 2">DJO10A</strain>
    </source>
</reference>
<protein>
    <submittedName>
        <fullName evidence="1">Uncharacterized protein</fullName>
    </submittedName>
</protein>
<dbReference type="AlphaFoldDB" id="B3DTP3"/>
<proteinExistence type="predicted"/>
<dbReference type="KEGG" id="blj:BLD_1066"/>
<sequence length="47" mass="4901">MLRDFKIAVGGGGHIVIKRAVAQVGTICAENQGTGTECGKNQRTDKA</sequence>
<reference evidence="1 2" key="2">
    <citation type="journal article" date="2008" name="BMC Genomics">
        <title>Comparative genomic analysis of the gut bacterium Bifidobacterium longum reveals loci susceptible to deletion during pure culture growth.</title>
        <authorList>
            <person name="Lee J.H."/>
            <person name="Karamychev V.N."/>
            <person name="Kozyavkin S.A."/>
            <person name="Mills D."/>
            <person name="Pavlov A.R."/>
            <person name="Pavlova N.V."/>
            <person name="Polouchine N.N."/>
            <person name="Richardson P.M."/>
            <person name="Shakhova V.V."/>
            <person name="Slesarev A.I."/>
            <person name="Weimer B."/>
            <person name="O'Sullivan D.J."/>
        </authorList>
    </citation>
    <scope>NUCLEOTIDE SEQUENCE [LARGE SCALE GENOMIC DNA]</scope>
    <source>
        <strain evidence="1 2">DJO10A</strain>
    </source>
</reference>
<dbReference type="HOGENOM" id="CLU_3165143_0_0_11"/>